<dbReference type="GO" id="GO:0004497">
    <property type="term" value="F:monooxygenase activity"/>
    <property type="evidence" value="ECO:0007669"/>
    <property type="project" value="UniProtKB-KW"/>
</dbReference>
<evidence type="ECO:0000313" key="2">
    <source>
        <dbReference type="EMBL" id="MFI2486264.1"/>
    </source>
</evidence>
<dbReference type="InterPro" id="IPR002938">
    <property type="entry name" value="FAD-bd"/>
</dbReference>
<dbReference type="RefSeq" id="WP_397402035.1">
    <property type="nucleotide sequence ID" value="NZ_JBIRYI010000002.1"/>
</dbReference>
<gene>
    <name evidence="2" type="ORF">ACH47X_05110</name>
</gene>
<sequence length="374" mass="39667">MRILITGAGLAGLSAGITLGGSGHEVTIVERADRLRTGGSPIDLRGDALGAAEQMGVLDAVRGARLRMTETVHFVGPDGAVLATAPQDLVGDSPDDIEIAREDLTRILHDALPDAARLVFHEHVTALDDDGAGVDVTFASGATDRFDLVVGADGIHSATRRLVFGPESEYLRPLGCYVAFGLMPGRGDAASRENSFYNYPGRMIGVARYHDKVLAVATFRSEPLDHDYRDPDSGRRLLAGAFAGHTEWRVPEIVDALTADPDLYFDTVAQIHMDAWHRGRVVLLGDAASCSSGLSGRGTSIALTGASILAEALAAHPHDLDAAFAEHEKRQRPYVTHAQATAAPGGELVVPPTAEAIQERNQRLNAYAATASSR</sequence>
<comment type="caution">
    <text evidence="2">The sequence shown here is derived from an EMBL/GenBank/DDBJ whole genome shotgun (WGS) entry which is preliminary data.</text>
</comment>
<dbReference type="PRINTS" id="PR00420">
    <property type="entry name" value="RNGMNOXGNASE"/>
</dbReference>
<dbReference type="EMBL" id="JBIRYI010000002">
    <property type="protein sequence ID" value="MFI2486264.1"/>
    <property type="molecule type" value="Genomic_DNA"/>
</dbReference>
<keyword evidence="3" id="KW-1185">Reference proteome</keyword>
<dbReference type="Gene3D" id="3.30.9.10">
    <property type="entry name" value="D-Amino Acid Oxidase, subunit A, domain 2"/>
    <property type="match status" value="1"/>
</dbReference>
<reference evidence="2 3" key="1">
    <citation type="submission" date="2024-10" db="EMBL/GenBank/DDBJ databases">
        <title>The Natural Products Discovery Center: Release of the First 8490 Sequenced Strains for Exploring Actinobacteria Biosynthetic Diversity.</title>
        <authorList>
            <person name="Kalkreuter E."/>
            <person name="Kautsar S.A."/>
            <person name="Yang D."/>
            <person name="Bader C.D."/>
            <person name="Teijaro C.N."/>
            <person name="Fluegel L."/>
            <person name="Davis C.M."/>
            <person name="Simpson J.R."/>
            <person name="Lauterbach L."/>
            <person name="Steele A.D."/>
            <person name="Gui C."/>
            <person name="Meng S."/>
            <person name="Li G."/>
            <person name="Viehrig K."/>
            <person name="Ye F."/>
            <person name="Su P."/>
            <person name="Kiefer A.F."/>
            <person name="Nichols A."/>
            <person name="Cepeda A.J."/>
            <person name="Yan W."/>
            <person name="Fan B."/>
            <person name="Jiang Y."/>
            <person name="Adhikari A."/>
            <person name="Zheng C.-J."/>
            <person name="Schuster L."/>
            <person name="Cowan T.M."/>
            <person name="Smanski M.J."/>
            <person name="Chevrette M.G."/>
            <person name="De Carvalho L.P.S."/>
            <person name="Shen B."/>
        </authorList>
    </citation>
    <scope>NUCLEOTIDE SEQUENCE [LARGE SCALE GENOMIC DNA]</scope>
    <source>
        <strain evidence="2 3">NPDC019481</strain>
    </source>
</reference>
<dbReference type="Gene3D" id="3.50.50.60">
    <property type="entry name" value="FAD/NAD(P)-binding domain"/>
    <property type="match status" value="1"/>
</dbReference>
<dbReference type="PANTHER" id="PTHR46865:SF2">
    <property type="entry name" value="MONOOXYGENASE"/>
    <property type="match status" value="1"/>
</dbReference>
<protein>
    <submittedName>
        <fullName evidence="2">FAD-dependent monooxygenase</fullName>
    </submittedName>
</protein>
<dbReference type="Pfam" id="PF01494">
    <property type="entry name" value="FAD_binding_3"/>
    <property type="match status" value="1"/>
</dbReference>
<dbReference type="InterPro" id="IPR036188">
    <property type="entry name" value="FAD/NAD-bd_sf"/>
</dbReference>
<dbReference type="Proteomes" id="UP001611580">
    <property type="component" value="Unassembled WGS sequence"/>
</dbReference>
<accession>A0ABW7XFJ1</accession>
<proteinExistence type="predicted"/>
<dbReference type="SUPFAM" id="SSF51905">
    <property type="entry name" value="FAD/NAD(P)-binding domain"/>
    <property type="match status" value="1"/>
</dbReference>
<dbReference type="InterPro" id="IPR051704">
    <property type="entry name" value="FAD_aromatic-hydroxylase"/>
</dbReference>
<name>A0ABW7XFJ1_9MICO</name>
<keyword evidence="2" id="KW-0560">Oxidoreductase</keyword>
<dbReference type="PANTHER" id="PTHR46865">
    <property type="entry name" value="OXIDOREDUCTASE-RELATED"/>
    <property type="match status" value="1"/>
</dbReference>
<evidence type="ECO:0000259" key="1">
    <source>
        <dbReference type="Pfam" id="PF01494"/>
    </source>
</evidence>
<feature type="domain" description="FAD-binding" evidence="1">
    <location>
        <begin position="3"/>
        <end position="162"/>
    </location>
</feature>
<evidence type="ECO:0000313" key="3">
    <source>
        <dbReference type="Proteomes" id="UP001611580"/>
    </source>
</evidence>
<organism evidence="2 3">
    <name type="scientific">Promicromonospora kroppenstedtii</name>
    <dbReference type="NCBI Taxonomy" id="440482"/>
    <lineage>
        <taxon>Bacteria</taxon>
        <taxon>Bacillati</taxon>
        <taxon>Actinomycetota</taxon>
        <taxon>Actinomycetes</taxon>
        <taxon>Micrococcales</taxon>
        <taxon>Promicromonosporaceae</taxon>
        <taxon>Promicromonospora</taxon>
    </lineage>
</organism>
<keyword evidence="2" id="KW-0503">Monooxygenase</keyword>